<evidence type="ECO:0000313" key="3">
    <source>
        <dbReference type="EMBL" id="KAI3435678.1"/>
    </source>
</evidence>
<organism evidence="3 4">
    <name type="scientific">Chlorella vulgaris</name>
    <name type="common">Green alga</name>
    <dbReference type="NCBI Taxonomy" id="3077"/>
    <lineage>
        <taxon>Eukaryota</taxon>
        <taxon>Viridiplantae</taxon>
        <taxon>Chlorophyta</taxon>
        <taxon>core chlorophytes</taxon>
        <taxon>Trebouxiophyceae</taxon>
        <taxon>Chlorellales</taxon>
        <taxon>Chlorellaceae</taxon>
        <taxon>Chlorella clade</taxon>
        <taxon>Chlorella</taxon>
    </lineage>
</organism>
<gene>
    <name evidence="3" type="ORF">D9Q98_001735</name>
</gene>
<sequence>MTTTTFTARAVVIAGRPTGKLCALPPRHAALTSSRKLLMRQQRAARNDDGSSSGSSGSGADGSGLPPVLQESDLAFLLRLAGVSFALGAVIKYGSLLVDLPFTPNAAAGTALVFAPPIAWAAWALRKQ</sequence>
<feature type="region of interest" description="Disordered" evidence="1">
    <location>
        <begin position="41"/>
        <end position="66"/>
    </location>
</feature>
<keyword evidence="2" id="KW-1133">Transmembrane helix</keyword>
<dbReference type="EMBL" id="SIDB01000002">
    <property type="protein sequence ID" value="KAI3435678.1"/>
    <property type="molecule type" value="Genomic_DNA"/>
</dbReference>
<evidence type="ECO:0000256" key="2">
    <source>
        <dbReference type="SAM" id="Phobius"/>
    </source>
</evidence>
<name>A0A9D4TV35_CHLVU</name>
<reference evidence="3" key="1">
    <citation type="journal article" date="2019" name="Plant J.">
        <title>Chlorella vulgaris genome assembly and annotation reveals the molecular basis for metabolic acclimation to high light conditions.</title>
        <authorList>
            <person name="Cecchin M."/>
            <person name="Marcolungo L."/>
            <person name="Rossato M."/>
            <person name="Girolomoni L."/>
            <person name="Cosentino E."/>
            <person name="Cuine S."/>
            <person name="Li-Beisson Y."/>
            <person name="Delledonne M."/>
            <person name="Ballottari M."/>
        </authorList>
    </citation>
    <scope>NUCLEOTIDE SEQUENCE</scope>
    <source>
        <strain evidence="3">211/11P</strain>
    </source>
</reference>
<feature type="transmembrane region" description="Helical" evidence="2">
    <location>
        <begin position="106"/>
        <end position="125"/>
    </location>
</feature>
<keyword evidence="4" id="KW-1185">Reference proteome</keyword>
<evidence type="ECO:0000256" key="1">
    <source>
        <dbReference type="SAM" id="MobiDB-lite"/>
    </source>
</evidence>
<protein>
    <submittedName>
        <fullName evidence="3">Uncharacterized protein</fullName>
    </submittedName>
</protein>
<evidence type="ECO:0000313" key="4">
    <source>
        <dbReference type="Proteomes" id="UP001055712"/>
    </source>
</evidence>
<dbReference type="AlphaFoldDB" id="A0A9D4TV35"/>
<proteinExistence type="predicted"/>
<dbReference type="Proteomes" id="UP001055712">
    <property type="component" value="Unassembled WGS sequence"/>
</dbReference>
<keyword evidence="2" id="KW-0472">Membrane</keyword>
<feature type="transmembrane region" description="Helical" evidence="2">
    <location>
        <begin position="76"/>
        <end position="94"/>
    </location>
</feature>
<reference evidence="3" key="2">
    <citation type="submission" date="2020-11" db="EMBL/GenBank/DDBJ databases">
        <authorList>
            <person name="Cecchin M."/>
            <person name="Marcolungo L."/>
            <person name="Rossato M."/>
            <person name="Girolomoni L."/>
            <person name="Cosentino E."/>
            <person name="Cuine S."/>
            <person name="Li-Beisson Y."/>
            <person name="Delledonne M."/>
            <person name="Ballottari M."/>
        </authorList>
    </citation>
    <scope>NUCLEOTIDE SEQUENCE</scope>
    <source>
        <strain evidence="3">211/11P</strain>
        <tissue evidence="3">Whole cell</tissue>
    </source>
</reference>
<keyword evidence="2" id="KW-0812">Transmembrane</keyword>
<accession>A0A9D4TV35</accession>
<dbReference type="OrthoDB" id="513929at2759"/>
<comment type="caution">
    <text evidence="3">The sequence shown here is derived from an EMBL/GenBank/DDBJ whole genome shotgun (WGS) entry which is preliminary data.</text>
</comment>